<organism evidence="4 5">
    <name type="scientific">Silvanigrella aquatica</name>
    <dbReference type="NCBI Taxonomy" id="1915309"/>
    <lineage>
        <taxon>Bacteria</taxon>
        <taxon>Pseudomonadati</taxon>
        <taxon>Bdellovibrionota</taxon>
        <taxon>Oligoflexia</taxon>
        <taxon>Silvanigrellales</taxon>
        <taxon>Silvanigrellaceae</taxon>
        <taxon>Silvanigrella</taxon>
    </lineage>
</organism>
<dbReference type="SUPFAM" id="SSF56300">
    <property type="entry name" value="Metallo-dependent phosphatases"/>
    <property type="match status" value="1"/>
</dbReference>
<dbReference type="InterPro" id="IPR029052">
    <property type="entry name" value="Metallo-depent_PP-like"/>
</dbReference>
<sequence length="600" mass="69951">MINYMKKYGNGQEMLIPGEISEIDRFFESSRNSYKGKGLIENKEYNVIFFGCHGEGNQHHGKFIREYCNKENFEPDFFLLNGDNFYENGVESFHSPLFKKCFEDPYVKYFPRHTFFPILGNHDYAHSVKSRLMKIFHISKKADPYAQIGYSSINNSWYMPGRYYSLNHQFMEIQKQPLFEFFCIDSNTILLDNNQQEWLIHKVKSSKALWKILVSHHPILTKGHHAHEPDVTGFNQFIIENKLYKGLNLIISAHEHNNQILHCAGNLFQIIVGNCSSKNPHKIHDKSNLIYLNDQKGDSSFGVLKITKDNIICDIKGNYSNFNFDYKMQRHLNRNKTLTNFGVNPGNKKIIEFANEIKLNINPNIPPKKSVRTSNQLTGRENIALNRAHFLDPNFKLIPFVPVGSKLSQTPKNANTVSLLLDGTRRISEICLEINQLILNWNDKSKIKMKIRSDKIKKMDSKLNELQIFSNQIIKSDSIFVKNSILNHSEQKIILAEIYHYLSEIYFYSMQYTLDHKQKNKISERQPAIEQLMAEISNIYSLIYQGFISYYLKSSKLSNINAAPVKALEYLEFLELQNNKRRAEEGYKFITKLKFNFGHA</sequence>
<keyword evidence="5" id="KW-1185">Reference proteome</keyword>
<dbReference type="GO" id="GO:0016787">
    <property type="term" value="F:hydrolase activity"/>
    <property type="evidence" value="ECO:0007669"/>
    <property type="project" value="UniProtKB-KW"/>
</dbReference>
<dbReference type="STRING" id="1915309.AXG55_05345"/>
<protein>
    <recommendedName>
        <fullName evidence="3">Calcineurin-like phosphoesterase domain-containing protein</fullName>
    </recommendedName>
</protein>
<keyword evidence="2" id="KW-0378">Hydrolase</keyword>
<reference evidence="4 5" key="1">
    <citation type="submission" date="2016-10" db="EMBL/GenBank/DDBJ databases">
        <title>Silvanigrella aquatica sp. nov., isolated from a freshwater lake located in the Black Forest, Germany, description of Silvanigrellaceae fam. nov., Silvanigrellales ord. nov., reclassification of the order Bdellovibrionales in the class Oligoflexia, reclassification of the families Bacteriovoracaceae and Halobacteriovoraceae in the new order Bacteriovoracales ord. nov., and reclassification of the family Pseudobacteriovoracaceae in the order Oligoflexiales.</title>
        <authorList>
            <person name="Hahn M.W."/>
            <person name="Schmidt J."/>
            <person name="Koll U."/>
            <person name="Rohde M."/>
            <person name="Verbag S."/>
            <person name="Pitt A."/>
            <person name="Nakai R."/>
            <person name="Naganuma T."/>
            <person name="Lang E."/>
        </authorList>
    </citation>
    <scope>NUCLEOTIDE SEQUENCE [LARGE SCALE GENOMIC DNA]</scope>
    <source>
        <strain evidence="4 5">MWH-Nonnen-W8red</strain>
    </source>
</reference>
<dbReference type="PANTHER" id="PTHR10161:SF14">
    <property type="entry name" value="TARTRATE-RESISTANT ACID PHOSPHATASE TYPE 5"/>
    <property type="match status" value="1"/>
</dbReference>
<accession>A0A1L4CZJ0</accession>
<feature type="domain" description="Calcineurin-like phosphoesterase" evidence="3">
    <location>
        <begin position="63"/>
        <end position="257"/>
    </location>
</feature>
<dbReference type="EMBL" id="CP017834">
    <property type="protein sequence ID" value="APJ03360.1"/>
    <property type="molecule type" value="Genomic_DNA"/>
</dbReference>
<dbReference type="Pfam" id="PF00149">
    <property type="entry name" value="Metallophos"/>
    <property type="match status" value="1"/>
</dbReference>
<dbReference type="KEGG" id="saqi:AXG55_05345"/>
<dbReference type="Proteomes" id="UP000184731">
    <property type="component" value="Chromosome"/>
</dbReference>
<evidence type="ECO:0000313" key="5">
    <source>
        <dbReference type="Proteomes" id="UP000184731"/>
    </source>
</evidence>
<keyword evidence="1" id="KW-0732">Signal</keyword>
<dbReference type="Gene3D" id="3.60.21.10">
    <property type="match status" value="1"/>
</dbReference>
<name>A0A1L4CZJ0_9BACT</name>
<dbReference type="InterPro" id="IPR051558">
    <property type="entry name" value="Metallophosphoesterase_PAP"/>
</dbReference>
<evidence type="ECO:0000256" key="1">
    <source>
        <dbReference type="ARBA" id="ARBA00022729"/>
    </source>
</evidence>
<dbReference type="RefSeq" id="WP_148697091.1">
    <property type="nucleotide sequence ID" value="NZ_CP017834.1"/>
</dbReference>
<dbReference type="AlphaFoldDB" id="A0A1L4CZJ0"/>
<dbReference type="PANTHER" id="PTHR10161">
    <property type="entry name" value="TARTRATE-RESISTANT ACID PHOSPHATASE TYPE 5"/>
    <property type="match status" value="1"/>
</dbReference>
<evidence type="ECO:0000259" key="3">
    <source>
        <dbReference type="Pfam" id="PF00149"/>
    </source>
</evidence>
<proteinExistence type="predicted"/>
<dbReference type="OrthoDB" id="9809781at2"/>
<evidence type="ECO:0000313" key="4">
    <source>
        <dbReference type="EMBL" id="APJ03360.1"/>
    </source>
</evidence>
<gene>
    <name evidence="4" type="ORF">AXG55_05345</name>
</gene>
<dbReference type="InterPro" id="IPR004843">
    <property type="entry name" value="Calcineurin-like_PHP"/>
</dbReference>
<evidence type="ECO:0000256" key="2">
    <source>
        <dbReference type="ARBA" id="ARBA00022801"/>
    </source>
</evidence>